<dbReference type="Proteomes" id="UP000005801">
    <property type="component" value="Unassembled WGS sequence"/>
</dbReference>
<evidence type="ECO:0000313" key="2">
    <source>
        <dbReference type="EMBL" id="EDM76695.1"/>
    </source>
</evidence>
<sequence length="70" mass="7718">MTPQQKLRELGYTTAPAGVADFQRDFNLLGSKPVLVTSELDVDTLNAITLAFESRVAFKALRERKRGGHA</sequence>
<gene>
    <name evidence="1" type="ORF">PPSIR1_19102</name>
    <name evidence="2" type="ORF">PPSIR1_38244</name>
</gene>
<proteinExistence type="predicted"/>
<dbReference type="OrthoDB" id="5534977at2"/>
<accession>A6GBS8</accession>
<reference evidence="2 3" key="1">
    <citation type="submission" date="2007-06" db="EMBL/GenBank/DDBJ databases">
        <authorList>
            <person name="Shimkets L."/>
            <person name="Ferriera S."/>
            <person name="Johnson J."/>
            <person name="Kravitz S."/>
            <person name="Beeson K."/>
            <person name="Sutton G."/>
            <person name="Rogers Y.-H."/>
            <person name="Friedman R."/>
            <person name="Frazier M."/>
            <person name="Venter J.C."/>
        </authorList>
    </citation>
    <scope>NUCLEOTIDE SEQUENCE [LARGE SCALE GENOMIC DNA]</scope>
    <source>
        <strain evidence="2 3">SIR-1</strain>
    </source>
</reference>
<protein>
    <submittedName>
        <fullName evidence="2">Uncharacterized protein</fullName>
    </submittedName>
</protein>
<dbReference type="AlphaFoldDB" id="A6GBS8"/>
<organism evidence="2 3">
    <name type="scientific">Plesiocystis pacifica SIR-1</name>
    <dbReference type="NCBI Taxonomy" id="391625"/>
    <lineage>
        <taxon>Bacteria</taxon>
        <taxon>Pseudomonadati</taxon>
        <taxon>Myxococcota</taxon>
        <taxon>Polyangia</taxon>
        <taxon>Nannocystales</taxon>
        <taxon>Nannocystaceae</taxon>
        <taxon>Plesiocystis</taxon>
    </lineage>
</organism>
<dbReference type="RefSeq" id="WP_006974169.1">
    <property type="nucleotide sequence ID" value="NZ_ABCS01000060.1"/>
</dbReference>
<evidence type="ECO:0000313" key="3">
    <source>
        <dbReference type="Proteomes" id="UP000005801"/>
    </source>
</evidence>
<name>A6GBS8_9BACT</name>
<comment type="caution">
    <text evidence="2">The sequence shown here is derived from an EMBL/GenBank/DDBJ whole genome shotgun (WGS) entry which is preliminary data.</text>
</comment>
<dbReference type="STRING" id="391625.PPSIR1_19102"/>
<keyword evidence="3" id="KW-1185">Reference proteome</keyword>
<dbReference type="EMBL" id="ABCS01000060">
    <property type="protein sequence ID" value="EDM76695.1"/>
    <property type="molecule type" value="Genomic_DNA"/>
</dbReference>
<evidence type="ECO:0000313" key="1">
    <source>
        <dbReference type="EMBL" id="EDM74997.1"/>
    </source>
</evidence>
<dbReference type="EMBL" id="ABCS01000108">
    <property type="protein sequence ID" value="EDM74997.1"/>
    <property type="molecule type" value="Genomic_DNA"/>
</dbReference>